<dbReference type="PRINTS" id="PR00704">
    <property type="entry name" value="CALPAIN"/>
</dbReference>
<feature type="active site" evidence="5 6">
    <location>
        <position position="201"/>
    </location>
</feature>
<sequence length="557" mass="63012">MEASAGHLRQSALLRGWSGRSDFVQGRIGNCWFVAACSCLAGRRDIINKVIPDASAQDWDLGHKDKYAGIFHFQLWRYGCWVDVVVDDFLPTKRGHLVFVHSTAPNEFWGALLEKAYAKACGSYQAMEGGTGGEALEDFTGGVSEVVSASVYGYQDTEGKQNSFFRMVLHAYQSGSLMVTGIPVKSAAECVAMECGLVKGHWYAVTAVKCISRLESSNSAIPPNLYMIRLRNPVGRGEWKGKFSDGCAEWTRVTKNEQVKMELVFKDDGEFWMPWEDFCANFTSTAICYIVNTSFFSLTKKYHCESMFRGEWEPPDRAGGSMTCSDQYLNNPQYKFRVTSPEEEIVLSVIHRNQDSRPKVGLSVGIMIIQVEENRRYRLHSPQEPDHTIRVSRYLRFRSSMRPMLKRGVYVAIPSTFRPGQTGSFLLRMFTRSCSDVCELSDFGTNTNKSSVLCRCMPFFSAPILVTRVEVMQLKGVDKDRRDTFCELACDGEKIKVPLSNHSKSNEVVGAIFYRRHPTIDSIKIRVSRVVERLPQVYTDVGRQERVPTIAKRRTLQ</sequence>
<reference evidence="8" key="1">
    <citation type="journal article" date="2023" name="Mol. Biol. Evol.">
        <title>Third-Generation Sequencing Reveals the Adaptive Role of the Epigenome in Three Deep-Sea Polychaetes.</title>
        <authorList>
            <person name="Perez M."/>
            <person name="Aroh O."/>
            <person name="Sun Y."/>
            <person name="Lan Y."/>
            <person name="Juniper S.K."/>
            <person name="Young C.R."/>
            <person name="Angers B."/>
            <person name="Qian P.Y."/>
        </authorList>
    </citation>
    <scope>NUCLEOTIDE SEQUENCE</scope>
    <source>
        <strain evidence="8">R07B-5</strain>
    </source>
</reference>
<feature type="active site" evidence="5 6">
    <location>
        <position position="232"/>
    </location>
</feature>
<evidence type="ECO:0000259" key="7">
    <source>
        <dbReference type="PROSITE" id="PS50203"/>
    </source>
</evidence>
<dbReference type="SMART" id="SM00230">
    <property type="entry name" value="CysPc"/>
    <property type="match status" value="1"/>
</dbReference>
<dbReference type="CDD" id="cd00044">
    <property type="entry name" value="CysPc"/>
    <property type="match status" value="1"/>
</dbReference>
<feature type="domain" description="Calpain catalytic" evidence="7">
    <location>
        <begin position="20"/>
        <end position="291"/>
    </location>
</feature>
<dbReference type="Pfam" id="PF00648">
    <property type="entry name" value="Peptidase_C2"/>
    <property type="match status" value="1"/>
</dbReference>
<evidence type="ECO:0000256" key="1">
    <source>
        <dbReference type="ARBA" id="ARBA00007623"/>
    </source>
</evidence>
<dbReference type="EMBL" id="JAODUO010000359">
    <property type="protein sequence ID" value="KAK2182308.1"/>
    <property type="molecule type" value="Genomic_DNA"/>
</dbReference>
<dbReference type="GO" id="GO:0004198">
    <property type="term" value="F:calcium-dependent cysteine-type endopeptidase activity"/>
    <property type="evidence" value="ECO:0007669"/>
    <property type="project" value="InterPro"/>
</dbReference>
<evidence type="ECO:0000313" key="9">
    <source>
        <dbReference type="Proteomes" id="UP001209878"/>
    </source>
</evidence>
<name>A0AAD9L4H5_RIDPI</name>
<dbReference type="SUPFAM" id="SSF49758">
    <property type="entry name" value="Calpain large subunit, middle domain (domain III)"/>
    <property type="match status" value="1"/>
</dbReference>
<evidence type="ECO:0000256" key="5">
    <source>
        <dbReference type="PIRSR" id="PIRSR622684-1"/>
    </source>
</evidence>
<protein>
    <recommendedName>
        <fullName evidence="7">Calpain catalytic domain-containing protein</fullName>
    </recommendedName>
</protein>
<comment type="similarity">
    <text evidence="1">Belongs to the peptidase C2 family.</text>
</comment>
<dbReference type="Pfam" id="PF01067">
    <property type="entry name" value="Calpain_III"/>
    <property type="match status" value="1"/>
</dbReference>
<dbReference type="SUPFAM" id="SSF54001">
    <property type="entry name" value="Cysteine proteinases"/>
    <property type="match status" value="1"/>
</dbReference>
<feature type="active site" evidence="5 6">
    <location>
        <position position="31"/>
    </location>
</feature>
<accession>A0AAD9L4H5</accession>
<dbReference type="PANTHER" id="PTHR10183">
    <property type="entry name" value="CALPAIN"/>
    <property type="match status" value="1"/>
</dbReference>
<dbReference type="InterPro" id="IPR001300">
    <property type="entry name" value="Peptidase_C2_calpain_cat"/>
</dbReference>
<evidence type="ECO:0000256" key="4">
    <source>
        <dbReference type="ARBA" id="ARBA00022807"/>
    </source>
</evidence>
<comment type="caution">
    <text evidence="8">The sequence shown here is derived from an EMBL/GenBank/DDBJ whole genome shotgun (WGS) entry which is preliminary data.</text>
</comment>
<dbReference type="InterPro" id="IPR022682">
    <property type="entry name" value="Calpain_domain_III"/>
</dbReference>
<dbReference type="GO" id="GO:0006508">
    <property type="term" value="P:proteolysis"/>
    <property type="evidence" value="ECO:0007669"/>
    <property type="project" value="UniProtKB-KW"/>
</dbReference>
<dbReference type="InterPro" id="IPR000169">
    <property type="entry name" value="Pept_cys_AS"/>
</dbReference>
<proteinExistence type="inferred from homology"/>
<dbReference type="InterPro" id="IPR022683">
    <property type="entry name" value="Calpain_III"/>
</dbReference>
<keyword evidence="9" id="KW-1185">Reference proteome</keyword>
<dbReference type="InterPro" id="IPR038765">
    <property type="entry name" value="Papain-like_cys_pep_sf"/>
</dbReference>
<dbReference type="InterPro" id="IPR022684">
    <property type="entry name" value="Calpain_cysteine_protease"/>
</dbReference>
<evidence type="ECO:0000256" key="3">
    <source>
        <dbReference type="ARBA" id="ARBA00022801"/>
    </source>
</evidence>
<dbReference type="GO" id="GO:0005737">
    <property type="term" value="C:cytoplasm"/>
    <property type="evidence" value="ECO:0007669"/>
    <property type="project" value="TreeGrafter"/>
</dbReference>
<keyword evidence="3 6" id="KW-0378">Hydrolase</keyword>
<dbReference type="PANTHER" id="PTHR10183:SF379">
    <property type="entry name" value="CALPAIN-5"/>
    <property type="match status" value="1"/>
</dbReference>
<organism evidence="8 9">
    <name type="scientific">Ridgeia piscesae</name>
    <name type="common">Tubeworm</name>
    <dbReference type="NCBI Taxonomy" id="27915"/>
    <lineage>
        <taxon>Eukaryota</taxon>
        <taxon>Metazoa</taxon>
        <taxon>Spiralia</taxon>
        <taxon>Lophotrochozoa</taxon>
        <taxon>Annelida</taxon>
        <taxon>Polychaeta</taxon>
        <taxon>Sedentaria</taxon>
        <taxon>Canalipalpata</taxon>
        <taxon>Sabellida</taxon>
        <taxon>Siboglinidae</taxon>
        <taxon>Ridgeia</taxon>
    </lineage>
</organism>
<dbReference type="AlphaFoldDB" id="A0AAD9L4H5"/>
<dbReference type="InterPro" id="IPR036213">
    <property type="entry name" value="Calpain_III_sf"/>
</dbReference>
<keyword evidence="2 6" id="KW-0645">Protease</keyword>
<dbReference type="PROSITE" id="PS50203">
    <property type="entry name" value="CALPAIN_CAT"/>
    <property type="match status" value="1"/>
</dbReference>
<evidence type="ECO:0000313" key="8">
    <source>
        <dbReference type="EMBL" id="KAK2182308.1"/>
    </source>
</evidence>
<dbReference type="Gene3D" id="3.90.70.10">
    <property type="entry name" value="Cysteine proteinases"/>
    <property type="match status" value="1"/>
</dbReference>
<dbReference type="Proteomes" id="UP001209878">
    <property type="component" value="Unassembled WGS sequence"/>
</dbReference>
<evidence type="ECO:0000256" key="6">
    <source>
        <dbReference type="PROSITE-ProRule" id="PRU00239"/>
    </source>
</evidence>
<dbReference type="SMART" id="SM00720">
    <property type="entry name" value="calpain_III"/>
    <property type="match status" value="1"/>
</dbReference>
<gene>
    <name evidence="8" type="ORF">NP493_360g02025</name>
</gene>
<keyword evidence="4 6" id="KW-0788">Thiol protease</keyword>
<dbReference type="Gene3D" id="2.60.120.380">
    <property type="match status" value="1"/>
</dbReference>
<dbReference type="PROSITE" id="PS00139">
    <property type="entry name" value="THIOL_PROTEASE_CYS"/>
    <property type="match status" value="1"/>
</dbReference>
<evidence type="ECO:0000256" key="2">
    <source>
        <dbReference type="ARBA" id="ARBA00022670"/>
    </source>
</evidence>